<evidence type="ECO:0000256" key="2">
    <source>
        <dbReference type="ARBA" id="ARBA00007018"/>
    </source>
</evidence>
<dbReference type="Pfam" id="PF03006">
    <property type="entry name" value="HlyIII"/>
    <property type="match status" value="1"/>
</dbReference>
<organism evidence="7 8">
    <name type="scientific">Lates japonicus</name>
    <name type="common">Japanese lates</name>
    <dbReference type="NCBI Taxonomy" id="270547"/>
    <lineage>
        <taxon>Eukaryota</taxon>
        <taxon>Metazoa</taxon>
        <taxon>Chordata</taxon>
        <taxon>Craniata</taxon>
        <taxon>Vertebrata</taxon>
        <taxon>Euteleostomi</taxon>
        <taxon>Actinopterygii</taxon>
        <taxon>Neopterygii</taxon>
        <taxon>Teleostei</taxon>
        <taxon>Neoteleostei</taxon>
        <taxon>Acanthomorphata</taxon>
        <taxon>Carangaria</taxon>
        <taxon>Carangaria incertae sedis</taxon>
        <taxon>Centropomidae</taxon>
        <taxon>Lates</taxon>
    </lineage>
</organism>
<evidence type="ECO:0000313" key="8">
    <source>
        <dbReference type="Proteomes" id="UP001279410"/>
    </source>
</evidence>
<dbReference type="PANTHER" id="PTHR20855">
    <property type="entry name" value="ADIPOR/PROGESTIN RECEPTOR-RELATED"/>
    <property type="match status" value="1"/>
</dbReference>
<feature type="transmembrane region" description="Helical" evidence="6">
    <location>
        <begin position="150"/>
        <end position="172"/>
    </location>
</feature>
<evidence type="ECO:0000256" key="5">
    <source>
        <dbReference type="ARBA" id="ARBA00023136"/>
    </source>
</evidence>
<comment type="subcellular location">
    <subcellularLocation>
        <location evidence="1">Membrane</location>
        <topology evidence="1">Multi-pass membrane protein</topology>
    </subcellularLocation>
</comment>
<sequence>MQMVVACSGPSSPVLFEVGVLCLQTTPIHECISILLYRNTDHQARKHEGFWKLRHCGSCPSIAHLCASDQQAPQQQQQQRIVPYGDTIVLTNVLPGWKADMRSYPTDPTPPEGAPGVFSNWTSGIAFLIMGSFVPWLYYSFYCSPQPCFIYLIVVCILGLSAITVSQCDFFATPQYRGVRA</sequence>
<dbReference type="GO" id="GO:0038023">
    <property type="term" value="F:signaling receptor activity"/>
    <property type="evidence" value="ECO:0007669"/>
    <property type="project" value="TreeGrafter"/>
</dbReference>
<keyword evidence="7" id="KW-0675">Receptor</keyword>
<dbReference type="Proteomes" id="UP001279410">
    <property type="component" value="Unassembled WGS sequence"/>
</dbReference>
<feature type="transmembrane region" description="Helical" evidence="6">
    <location>
        <begin position="118"/>
        <end position="138"/>
    </location>
</feature>
<accession>A0AAD3NIM6</accession>
<keyword evidence="5 6" id="KW-0472">Membrane</keyword>
<name>A0AAD3NIM6_LATJO</name>
<dbReference type="GO" id="GO:0005886">
    <property type="term" value="C:plasma membrane"/>
    <property type="evidence" value="ECO:0007669"/>
    <property type="project" value="TreeGrafter"/>
</dbReference>
<dbReference type="PANTHER" id="PTHR20855:SF33">
    <property type="entry name" value="ADIPONECTIN RECEPTOR PROTEIN 2"/>
    <property type="match status" value="1"/>
</dbReference>
<keyword evidence="4 6" id="KW-1133">Transmembrane helix</keyword>
<evidence type="ECO:0000256" key="4">
    <source>
        <dbReference type="ARBA" id="ARBA00022989"/>
    </source>
</evidence>
<gene>
    <name evidence="7" type="ORF">AKAME5_002494100</name>
</gene>
<evidence type="ECO:0000256" key="6">
    <source>
        <dbReference type="SAM" id="Phobius"/>
    </source>
</evidence>
<proteinExistence type="inferred from homology"/>
<evidence type="ECO:0000256" key="3">
    <source>
        <dbReference type="ARBA" id="ARBA00022692"/>
    </source>
</evidence>
<evidence type="ECO:0000313" key="7">
    <source>
        <dbReference type="EMBL" id="GLD73616.1"/>
    </source>
</evidence>
<dbReference type="InterPro" id="IPR004254">
    <property type="entry name" value="AdipoR/HlyIII-related"/>
</dbReference>
<reference evidence="7" key="1">
    <citation type="submission" date="2022-08" db="EMBL/GenBank/DDBJ databases">
        <title>Genome sequencing of akame (Lates japonicus).</title>
        <authorList>
            <person name="Hashiguchi Y."/>
            <person name="Takahashi H."/>
        </authorList>
    </citation>
    <scope>NUCLEOTIDE SEQUENCE</scope>
    <source>
        <strain evidence="7">Kochi</strain>
    </source>
</reference>
<comment type="similarity">
    <text evidence="2">Belongs to the ADIPOR family.</text>
</comment>
<comment type="caution">
    <text evidence="7">The sequence shown here is derived from an EMBL/GenBank/DDBJ whole genome shotgun (WGS) entry which is preliminary data.</text>
</comment>
<dbReference type="AlphaFoldDB" id="A0AAD3NIM6"/>
<evidence type="ECO:0000256" key="1">
    <source>
        <dbReference type="ARBA" id="ARBA00004141"/>
    </source>
</evidence>
<dbReference type="GO" id="GO:0033211">
    <property type="term" value="P:adiponectin-activated signaling pathway"/>
    <property type="evidence" value="ECO:0007669"/>
    <property type="project" value="TreeGrafter"/>
</dbReference>
<keyword evidence="8" id="KW-1185">Reference proteome</keyword>
<dbReference type="EMBL" id="BRZM01001700">
    <property type="protein sequence ID" value="GLD73616.1"/>
    <property type="molecule type" value="Genomic_DNA"/>
</dbReference>
<protein>
    <submittedName>
        <fullName evidence="7">Adiponectin receptor protein 2</fullName>
    </submittedName>
</protein>
<feature type="non-terminal residue" evidence="7">
    <location>
        <position position="181"/>
    </location>
</feature>
<keyword evidence="3 6" id="KW-0812">Transmembrane</keyword>